<dbReference type="InterPro" id="IPR011990">
    <property type="entry name" value="TPR-like_helical_dom_sf"/>
</dbReference>
<organism evidence="1 2">
    <name type="scientific">Psychrosphaera algicola</name>
    <dbReference type="NCBI Taxonomy" id="3023714"/>
    <lineage>
        <taxon>Bacteria</taxon>
        <taxon>Pseudomonadati</taxon>
        <taxon>Pseudomonadota</taxon>
        <taxon>Gammaproteobacteria</taxon>
        <taxon>Alteromonadales</taxon>
        <taxon>Pseudoalteromonadaceae</taxon>
        <taxon>Psychrosphaera</taxon>
    </lineage>
</organism>
<sequence length="149" mass="16508">MSLLIVATGPVDANIKLADIAFESGDYQSAITEYKAAAQAGNARALHTLGVIYNQGLGVEQDKNMVISWLTLAAQYDFKNSKKLANLLSAKLSPEDKQIVVEQLQRLEPIYGKQSINTNILPQLITNNLSKKLNFQTVTSHIYWILKMT</sequence>
<evidence type="ECO:0000313" key="2">
    <source>
        <dbReference type="Proteomes" id="UP001528411"/>
    </source>
</evidence>
<dbReference type="Gene3D" id="1.25.40.10">
    <property type="entry name" value="Tetratricopeptide repeat domain"/>
    <property type="match status" value="1"/>
</dbReference>
<comment type="caution">
    <text evidence="1">The sequence shown here is derived from an EMBL/GenBank/DDBJ whole genome shotgun (WGS) entry which is preliminary data.</text>
</comment>
<dbReference type="SMART" id="SM00671">
    <property type="entry name" value="SEL1"/>
    <property type="match status" value="2"/>
</dbReference>
<proteinExistence type="predicted"/>
<name>A0ABT5FAJ0_9GAMM</name>
<evidence type="ECO:0000313" key="1">
    <source>
        <dbReference type="EMBL" id="MDC2887585.1"/>
    </source>
</evidence>
<dbReference type="EMBL" id="JAQOMS010000002">
    <property type="protein sequence ID" value="MDC2887585.1"/>
    <property type="molecule type" value="Genomic_DNA"/>
</dbReference>
<keyword evidence="2" id="KW-1185">Reference proteome</keyword>
<gene>
    <name evidence="1" type="ORF">PN838_00415</name>
</gene>
<accession>A0ABT5FAJ0</accession>
<dbReference type="RefSeq" id="WP_272179412.1">
    <property type="nucleotide sequence ID" value="NZ_JAQOMS010000002.1"/>
</dbReference>
<dbReference type="Proteomes" id="UP001528411">
    <property type="component" value="Unassembled WGS sequence"/>
</dbReference>
<protein>
    <submittedName>
        <fullName evidence="1">SEL1-like repeat protein</fullName>
    </submittedName>
</protein>
<dbReference type="SUPFAM" id="SSF81901">
    <property type="entry name" value="HCP-like"/>
    <property type="match status" value="1"/>
</dbReference>
<dbReference type="InterPro" id="IPR006597">
    <property type="entry name" value="Sel1-like"/>
</dbReference>
<reference evidence="1 2" key="1">
    <citation type="submission" date="2023-01" db="EMBL/GenBank/DDBJ databases">
        <title>Psychrosphaera sp. nov., isolated from marine algae.</title>
        <authorList>
            <person name="Bayburt H."/>
            <person name="Choi B.J."/>
            <person name="Kim J.M."/>
            <person name="Choi D.G."/>
            <person name="Jeon C.O."/>
        </authorList>
    </citation>
    <scope>NUCLEOTIDE SEQUENCE [LARGE SCALE GENOMIC DNA]</scope>
    <source>
        <strain evidence="1 2">G1-22</strain>
    </source>
</reference>